<dbReference type="PANTHER" id="PTHR33383:SF1">
    <property type="entry name" value="MEMBRANE PROTEIN INSERTION EFFICIENCY FACTOR-RELATED"/>
    <property type="match status" value="1"/>
</dbReference>
<evidence type="ECO:0000313" key="2">
    <source>
        <dbReference type="EMBL" id="BAL91607.1"/>
    </source>
</evidence>
<reference evidence="2 3" key="1">
    <citation type="submission" date="2012-02" db="EMBL/GenBank/DDBJ databases">
        <title>Complete genome sequence of Actinoplanes missouriensis 431 (= NBRC 102363).</title>
        <authorList>
            <person name="Ohnishi Y."/>
            <person name="Ishikawa J."/>
            <person name="Sekine M."/>
            <person name="Hosoyama A."/>
            <person name="Harada T."/>
            <person name="Narita H."/>
            <person name="Hata T."/>
            <person name="Konno Y."/>
            <person name="Tutikane K."/>
            <person name="Fujita N."/>
            <person name="Horinouchi S."/>
            <person name="Hayakawa M."/>
        </authorList>
    </citation>
    <scope>NUCLEOTIDE SEQUENCE [LARGE SCALE GENOMIC DNA]</scope>
    <source>
        <strain evidence="3">ATCC 14538 / DSM 43046 / CBS 188.64 / JCM 3121 / NBRC 102363 / NCIMB 12654 / NRRL B-3342 / UNCC 431</strain>
    </source>
</reference>
<protein>
    <recommendedName>
        <fullName evidence="1">Putative membrane protein insertion efficiency factor</fullName>
    </recommendedName>
</protein>
<dbReference type="HAMAP" id="MF_00386">
    <property type="entry name" value="UPF0161_YidD"/>
    <property type="match status" value="1"/>
</dbReference>
<dbReference type="GO" id="GO:0005886">
    <property type="term" value="C:plasma membrane"/>
    <property type="evidence" value="ECO:0007669"/>
    <property type="project" value="UniProtKB-SubCell"/>
</dbReference>
<dbReference type="STRING" id="512565.AMIS_63870"/>
<sequence length="73" mass="8013">MTSWGVRAATGAIKLYRRISPRLPARCRFTPTCSAYALEAIERHGLRTGLGLTVRRLVRCTPFVPSGTSDPVP</sequence>
<keyword evidence="3" id="KW-1185">Reference proteome</keyword>
<dbReference type="AlphaFoldDB" id="I0HF20"/>
<name>I0HF20_ACTM4</name>
<proteinExistence type="inferred from homology"/>
<dbReference type="EMBL" id="AP012319">
    <property type="protein sequence ID" value="BAL91607.1"/>
    <property type="molecule type" value="Genomic_DNA"/>
</dbReference>
<dbReference type="PANTHER" id="PTHR33383">
    <property type="entry name" value="MEMBRANE PROTEIN INSERTION EFFICIENCY FACTOR-RELATED"/>
    <property type="match status" value="1"/>
</dbReference>
<dbReference type="Pfam" id="PF01809">
    <property type="entry name" value="YidD"/>
    <property type="match status" value="1"/>
</dbReference>
<dbReference type="HOGENOM" id="CLU_144811_5_1_11"/>
<organism evidence="2 3">
    <name type="scientific">Actinoplanes missouriensis (strain ATCC 14538 / DSM 43046 / CBS 188.64 / JCM 3121 / NBRC 102363 / NCIMB 12654 / NRRL B-3342 / UNCC 431)</name>
    <dbReference type="NCBI Taxonomy" id="512565"/>
    <lineage>
        <taxon>Bacteria</taxon>
        <taxon>Bacillati</taxon>
        <taxon>Actinomycetota</taxon>
        <taxon>Actinomycetes</taxon>
        <taxon>Micromonosporales</taxon>
        <taxon>Micromonosporaceae</taxon>
        <taxon>Actinoplanes</taxon>
    </lineage>
</organism>
<comment type="subcellular location">
    <subcellularLocation>
        <location evidence="1">Cell membrane</location>
        <topology evidence="1">Peripheral membrane protein</topology>
        <orientation evidence="1">Cytoplasmic side</orientation>
    </subcellularLocation>
</comment>
<dbReference type="InterPro" id="IPR002696">
    <property type="entry name" value="Membr_insert_effic_factor_YidD"/>
</dbReference>
<evidence type="ECO:0000256" key="1">
    <source>
        <dbReference type="HAMAP-Rule" id="MF_00386"/>
    </source>
</evidence>
<dbReference type="PATRIC" id="fig|512565.3.peg.6388"/>
<dbReference type="Proteomes" id="UP000007882">
    <property type="component" value="Chromosome"/>
</dbReference>
<dbReference type="OrthoDB" id="9801753at2"/>
<dbReference type="NCBIfam" id="TIGR00278">
    <property type="entry name" value="membrane protein insertion efficiency factor YidD"/>
    <property type="match status" value="1"/>
</dbReference>
<accession>I0HF20</accession>
<gene>
    <name evidence="2" type="ordered locus">AMIS_63870</name>
</gene>
<dbReference type="KEGG" id="ams:AMIS_63870"/>
<keyword evidence="1" id="KW-0472">Membrane</keyword>
<dbReference type="SMART" id="SM01234">
    <property type="entry name" value="Haemolytic"/>
    <property type="match status" value="1"/>
</dbReference>
<dbReference type="RefSeq" id="WP_014446493.1">
    <property type="nucleotide sequence ID" value="NC_017093.1"/>
</dbReference>
<comment type="similarity">
    <text evidence="1">Belongs to the UPF0161 family.</text>
</comment>
<dbReference type="eggNOG" id="COG0759">
    <property type="taxonomic scope" value="Bacteria"/>
</dbReference>
<keyword evidence="1" id="KW-1003">Cell membrane</keyword>
<evidence type="ECO:0000313" key="3">
    <source>
        <dbReference type="Proteomes" id="UP000007882"/>
    </source>
</evidence>
<comment type="function">
    <text evidence="1">Could be involved in insertion of integral membrane proteins into the membrane.</text>
</comment>